<evidence type="ECO:0000313" key="9">
    <source>
        <dbReference type="Proteomes" id="UP000472270"/>
    </source>
</evidence>
<evidence type="ECO:0000256" key="7">
    <source>
        <dbReference type="ARBA" id="ARBA00023328"/>
    </source>
</evidence>
<dbReference type="GO" id="GO:0051382">
    <property type="term" value="P:kinetochore assembly"/>
    <property type="evidence" value="ECO:0007669"/>
    <property type="project" value="InterPro"/>
</dbReference>
<keyword evidence="4" id="KW-0158">Chromosome</keyword>
<dbReference type="Proteomes" id="UP000472270">
    <property type="component" value="Unassembled WGS sequence"/>
</dbReference>
<evidence type="ECO:0000256" key="2">
    <source>
        <dbReference type="ARBA" id="ARBA00004584"/>
    </source>
</evidence>
<sequence>MLSLNNKYFTGSIYTGMLWILGDVTEPFDVNFFASRTLRPCFYTVYGHAEINLISLSEIIERLTNKTLETPHDPYVSTDDTFWPPYTEMLLRNGIAKRHPEDCSKIHLENVFLNLKTSKTLFGNLRVTSRTLRPCFYTVYGHAEINLISLSEIIERLTNKTLETPHDPYVTTDDTCWPPYTEMLLCNGIATRHPEDCSKIHLENFFLNLKSTYLNLI</sequence>
<evidence type="ECO:0000256" key="5">
    <source>
        <dbReference type="ARBA" id="ARBA00023054"/>
    </source>
</evidence>
<evidence type="ECO:0000256" key="1">
    <source>
        <dbReference type="ARBA" id="ARBA00004123"/>
    </source>
</evidence>
<proteinExistence type="inferred from homology"/>
<dbReference type="InterPro" id="IPR020993">
    <property type="entry name" value="Centromere_CenpK"/>
</dbReference>
<organism evidence="8 9">
    <name type="scientific">Sinocyclocheilus rhinocerous</name>
    <dbReference type="NCBI Taxonomy" id="307959"/>
    <lineage>
        <taxon>Eukaryota</taxon>
        <taxon>Metazoa</taxon>
        <taxon>Chordata</taxon>
        <taxon>Craniata</taxon>
        <taxon>Vertebrata</taxon>
        <taxon>Euteleostomi</taxon>
        <taxon>Actinopterygii</taxon>
        <taxon>Neopterygii</taxon>
        <taxon>Teleostei</taxon>
        <taxon>Ostariophysi</taxon>
        <taxon>Cypriniformes</taxon>
        <taxon>Cyprinidae</taxon>
        <taxon>Cyprininae</taxon>
        <taxon>Sinocyclocheilus</taxon>
    </lineage>
</organism>
<dbReference type="PANTHER" id="PTHR14401">
    <property type="entry name" value="CENTROMERE PROTEIN K"/>
    <property type="match status" value="1"/>
</dbReference>
<reference evidence="8" key="1">
    <citation type="submission" date="2025-08" db="UniProtKB">
        <authorList>
            <consortium name="Ensembl"/>
        </authorList>
    </citation>
    <scope>IDENTIFICATION</scope>
</reference>
<dbReference type="GO" id="GO:0000775">
    <property type="term" value="C:chromosome, centromeric region"/>
    <property type="evidence" value="ECO:0007669"/>
    <property type="project" value="UniProtKB-SubCell"/>
</dbReference>
<keyword evidence="5" id="KW-0175">Coiled coil</keyword>
<keyword evidence="6" id="KW-0539">Nucleus</keyword>
<dbReference type="Ensembl" id="ENSSRHT00000048373.1">
    <property type="protein sequence ID" value="ENSSRHP00000047053.1"/>
    <property type="gene ID" value="ENSSRHG00000023738.1"/>
</dbReference>
<reference evidence="8" key="2">
    <citation type="submission" date="2025-09" db="UniProtKB">
        <authorList>
            <consortium name="Ensembl"/>
        </authorList>
    </citation>
    <scope>IDENTIFICATION</scope>
</reference>
<dbReference type="Pfam" id="PF11802">
    <property type="entry name" value="CENP-K"/>
    <property type="match status" value="2"/>
</dbReference>
<comment type="subcellular location">
    <subcellularLocation>
        <location evidence="2">Chromosome</location>
        <location evidence="2">Centromere</location>
    </subcellularLocation>
    <subcellularLocation>
        <location evidence="1">Nucleus</location>
    </subcellularLocation>
</comment>
<accession>A0A673JAM6</accession>
<dbReference type="PANTHER" id="PTHR14401:SF6">
    <property type="entry name" value="CENTROMERE PROTEIN K"/>
    <property type="match status" value="1"/>
</dbReference>
<evidence type="ECO:0000256" key="4">
    <source>
        <dbReference type="ARBA" id="ARBA00022454"/>
    </source>
</evidence>
<dbReference type="AlphaFoldDB" id="A0A673JAM6"/>
<protein>
    <submittedName>
        <fullName evidence="8">Uncharacterized protein</fullName>
    </submittedName>
</protein>
<comment type="similarity">
    <text evidence="3">Belongs to the CENP-K/MCM22 family.</text>
</comment>
<dbReference type="GO" id="GO:0005634">
    <property type="term" value="C:nucleus"/>
    <property type="evidence" value="ECO:0007669"/>
    <property type="project" value="UniProtKB-SubCell"/>
</dbReference>
<evidence type="ECO:0000313" key="8">
    <source>
        <dbReference type="Ensembl" id="ENSSRHP00000047053.1"/>
    </source>
</evidence>
<keyword evidence="7" id="KW-0137">Centromere</keyword>
<keyword evidence="9" id="KW-1185">Reference proteome</keyword>
<evidence type="ECO:0000256" key="3">
    <source>
        <dbReference type="ARBA" id="ARBA00005795"/>
    </source>
</evidence>
<evidence type="ECO:0000256" key="6">
    <source>
        <dbReference type="ARBA" id="ARBA00023242"/>
    </source>
</evidence>
<name>A0A673JAM6_9TELE</name>
<dbReference type="GO" id="GO:0000070">
    <property type="term" value="P:mitotic sister chromatid segregation"/>
    <property type="evidence" value="ECO:0007669"/>
    <property type="project" value="TreeGrafter"/>
</dbReference>